<dbReference type="GO" id="GO:0003777">
    <property type="term" value="F:microtubule motor activity"/>
    <property type="evidence" value="ECO:0007669"/>
    <property type="project" value="InterPro"/>
</dbReference>
<dbReference type="GeneID" id="5014309"/>
<dbReference type="GO" id="GO:0008017">
    <property type="term" value="F:microtubule binding"/>
    <property type="evidence" value="ECO:0007669"/>
    <property type="project" value="InterPro"/>
</dbReference>
<evidence type="ECO:0000256" key="6">
    <source>
        <dbReference type="RuleBase" id="RU000394"/>
    </source>
</evidence>
<evidence type="ECO:0000256" key="1">
    <source>
        <dbReference type="ARBA" id="ARBA00022741"/>
    </source>
</evidence>
<feature type="coiled-coil region" evidence="7">
    <location>
        <begin position="341"/>
        <end position="441"/>
    </location>
</feature>
<dbReference type="CDD" id="cd00106">
    <property type="entry name" value="KISc"/>
    <property type="match status" value="1"/>
</dbReference>
<reference evidence="9 10" key="1">
    <citation type="journal article" date="2006" name="Nature">
        <title>Global trends of whole-genome duplications revealed by the ciliate Paramecium tetraurelia.</title>
        <authorList>
            <consortium name="Genoscope"/>
            <person name="Aury J.-M."/>
            <person name="Jaillon O."/>
            <person name="Duret L."/>
            <person name="Noel B."/>
            <person name="Jubin C."/>
            <person name="Porcel B.M."/>
            <person name="Segurens B."/>
            <person name="Daubin V."/>
            <person name="Anthouard V."/>
            <person name="Aiach N."/>
            <person name="Arnaiz O."/>
            <person name="Billaut A."/>
            <person name="Beisson J."/>
            <person name="Blanc I."/>
            <person name="Bouhouche K."/>
            <person name="Camara F."/>
            <person name="Duharcourt S."/>
            <person name="Guigo R."/>
            <person name="Gogendeau D."/>
            <person name="Katinka M."/>
            <person name="Keller A.-M."/>
            <person name="Kissmehl R."/>
            <person name="Klotz C."/>
            <person name="Koll F."/>
            <person name="Le Moue A."/>
            <person name="Lepere C."/>
            <person name="Malinsky S."/>
            <person name="Nowacki M."/>
            <person name="Nowak J.K."/>
            <person name="Plattner H."/>
            <person name="Poulain J."/>
            <person name="Ruiz F."/>
            <person name="Serrano V."/>
            <person name="Zagulski M."/>
            <person name="Dessen P."/>
            <person name="Betermier M."/>
            <person name="Weissenbach J."/>
            <person name="Scarpelli C."/>
            <person name="Schachter V."/>
            <person name="Sperling L."/>
            <person name="Meyer E."/>
            <person name="Cohen J."/>
            <person name="Wincker P."/>
        </authorList>
    </citation>
    <scope>NUCLEOTIDE SEQUENCE [LARGE SCALE GENOMIC DNA]</scope>
    <source>
        <strain evidence="9 10">Stock d4-2</strain>
    </source>
</reference>
<dbReference type="GO" id="GO:0005524">
    <property type="term" value="F:ATP binding"/>
    <property type="evidence" value="ECO:0007669"/>
    <property type="project" value="UniProtKB-UniRule"/>
</dbReference>
<keyword evidence="1 5" id="KW-0547">Nucleotide-binding</keyword>
<keyword evidence="3 7" id="KW-0175">Coiled coil</keyword>
<dbReference type="InterPro" id="IPR027640">
    <property type="entry name" value="Kinesin-like_fam"/>
</dbReference>
<feature type="binding site" evidence="5">
    <location>
        <begin position="103"/>
        <end position="110"/>
    </location>
    <ligand>
        <name>ATP</name>
        <dbReference type="ChEBI" id="CHEBI:30616"/>
    </ligand>
</feature>
<keyword evidence="2 5" id="KW-0067">ATP-binding</keyword>
<proteinExistence type="inferred from homology"/>
<dbReference type="EMBL" id="CT868011">
    <property type="protein sequence ID" value="CAK61127.1"/>
    <property type="molecule type" value="Genomic_DNA"/>
</dbReference>
<dbReference type="STRING" id="5888.A0BRG0"/>
<evidence type="ECO:0000256" key="2">
    <source>
        <dbReference type="ARBA" id="ARBA00022840"/>
    </source>
</evidence>
<dbReference type="InterPro" id="IPR036961">
    <property type="entry name" value="Kinesin_motor_dom_sf"/>
</dbReference>
<dbReference type="SMART" id="SM00129">
    <property type="entry name" value="KISc"/>
    <property type="match status" value="1"/>
</dbReference>
<evidence type="ECO:0000313" key="10">
    <source>
        <dbReference type="Proteomes" id="UP000000600"/>
    </source>
</evidence>
<dbReference type="FunFam" id="3.40.850.10:FF:000334">
    <property type="entry name" value="Kinesin-like protein"/>
    <property type="match status" value="1"/>
</dbReference>
<dbReference type="InterPro" id="IPR001752">
    <property type="entry name" value="Kinesin_motor_dom"/>
</dbReference>
<evidence type="ECO:0000313" key="9">
    <source>
        <dbReference type="EMBL" id="CAK61127.1"/>
    </source>
</evidence>
<dbReference type="Pfam" id="PF00225">
    <property type="entry name" value="Kinesin"/>
    <property type="match status" value="1"/>
</dbReference>
<keyword evidence="6" id="KW-0493">Microtubule</keyword>
<evidence type="ECO:0000256" key="5">
    <source>
        <dbReference type="PROSITE-ProRule" id="PRU00283"/>
    </source>
</evidence>
<dbReference type="GO" id="GO:0007018">
    <property type="term" value="P:microtubule-based movement"/>
    <property type="evidence" value="ECO:0007669"/>
    <property type="project" value="InterPro"/>
</dbReference>
<dbReference type="PROSITE" id="PS50067">
    <property type="entry name" value="KINESIN_MOTOR_2"/>
    <property type="match status" value="1"/>
</dbReference>
<dbReference type="InterPro" id="IPR027417">
    <property type="entry name" value="P-loop_NTPase"/>
</dbReference>
<dbReference type="KEGG" id="ptm:GSPATT00031358001"/>
<comment type="similarity">
    <text evidence="5 6">Belongs to the TRAFAC class myosin-kinesin ATPase superfamily. Kinesin family.</text>
</comment>
<dbReference type="PRINTS" id="PR00380">
    <property type="entry name" value="KINESINHEAVY"/>
</dbReference>
<dbReference type="HOGENOM" id="CLU_392060_0_0_1"/>
<keyword evidence="10" id="KW-1185">Reference proteome</keyword>
<dbReference type="SUPFAM" id="SSF52540">
    <property type="entry name" value="P-loop containing nucleoside triphosphate hydrolases"/>
    <property type="match status" value="1"/>
</dbReference>
<dbReference type="InParanoid" id="A0BRG0"/>
<evidence type="ECO:0000256" key="7">
    <source>
        <dbReference type="SAM" id="Coils"/>
    </source>
</evidence>
<dbReference type="eggNOG" id="KOG0242">
    <property type="taxonomic scope" value="Eukaryota"/>
</dbReference>
<dbReference type="PANTHER" id="PTHR47968">
    <property type="entry name" value="CENTROMERE PROTEIN E"/>
    <property type="match status" value="1"/>
</dbReference>
<dbReference type="Gene3D" id="3.40.850.10">
    <property type="entry name" value="Kinesin motor domain"/>
    <property type="match status" value="1"/>
</dbReference>
<dbReference type="RefSeq" id="XP_001428525.1">
    <property type="nucleotide sequence ID" value="XM_001428488.1"/>
</dbReference>
<sequence>MSNIKGVEQQTKSKYHEPHVENVLVGLRLRPTDSNEKICNIVNEKSVIVKKSNERFSFDNVKLSKQKQVFDESASSKDIFTKMVQPIVQKCLLGYNGSICAYGQTSSGKTYTMKGSNKEPGLIQLSIDYLLQSINKITDTFCTLKISYIEIYNENIYDLLIKDLQEMKPNTSNEYKWETINSLNQFEDIFKLGEEQRHFGETKMNDNSSRSHVILQIAIETRQKCPPFIIRNSHLHLVDLAGSEGLSKTQAEGLRRKEGFLINKSLLALQNVVSKLKENKKDQFVNFRDSKLTKILKPSLNGNSLTVMLLTISQHNENYLESVNTMRFGMSAGALKNTVNINEIQESNNFQNEAYNEMIEQVETYQAQLQEAQQQLDFYKNQSLDEQNTIKQIKELVIEKNILIEDQLKTITELNIDKQRLQDQINQLQRCNQELIATSNENSNYLNYFRNIVETKGVLNPKLMVECITQTDSCEADQQIKVLEQENISLKQQISEMKNKFSYEIQDVKEMVSGIKKNKEFTPAKKLKFQSNKDLDLQNDNQKETKTWLQKSLQKTNQYLETLTLLTTLQTQLIEQTKQNMILRNFLDKKEQEYTELERANFFLHKSIFDLQEKLSDFQNDEKKENVWKMNSEKSNKQESLIKKRQRLYQSPTKDELKRNLFRQEQRNQIYEKELNKYMKNLDQISKQKQELQQFSHHLYMACIENNIQI</sequence>
<organism evidence="9 10">
    <name type="scientific">Paramecium tetraurelia</name>
    <dbReference type="NCBI Taxonomy" id="5888"/>
    <lineage>
        <taxon>Eukaryota</taxon>
        <taxon>Sar</taxon>
        <taxon>Alveolata</taxon>
        <taxon>Ciliophora</taxon>
        <taxon>Intramacronucleata</taxon>
        <taxon>Oligohymenophorea</taxon>
        <taxon>Peniculida</taxon>
        <taxon>Parameciidae</taxon>
        <taxon>Paramecium</taxon>
    </lineage>
</organism>
<evidence type="ECO:0000256" key="4">
    <source>
        <dbReference type="ARBA" id="ARBA00023175"/>
    </source>
</evidence>
<dbReference type="OrthoDB" id="313183at2759"/>
<dbReference type="AlphaFoldDB" id="A0BRG0"/>
<evidence type="ECO:0000256" key="3">
    <source>
        <dbReference type="ARBA" id="ARBA00023054"/>
    </source>
</evidence>
<dbReference type="PANTHER" id="PTHR47968:SF75">
    <property type="entry name" value="CENTROMERE-ASSOCIATED PROTEIN E"/>
    <property type="match status" value="1"/>
</dbReference>
<feature type="domain" description="Kinesin motor" evidence="8">
    <location>
        <begin position="22"/>
        <end position="335"/>
    </location>
</feature>
<accession>A0BRG0</accession>
<keyword evidence="4 5" id="KW-0505">Motor protein</keyword>
<dbReference type="PROSITE" id="PS00411">
    <property type="entry name" value="KINESIN_MOTOR_1"/>
    <property type="match status" value="1"/>
</dbReference>
<gene>
    <name evidence="9" type="ORF">GSPATT00031358001</name>
</gene>
<dbReference type="Proteomes" id="UP000000600">
    <property type="component" value="Unassembled WGS sequence"/>
</dbReference>
<dbReference type="OMA" id="QKETKTW"/>
<name>A0BRG0_PARTE</name>
<dbReference type="GO" id="GO:0005874">
    <property type="term" value="C:microtubule"/>
    <property type="evidence" value="ECO:0007669"/>
    <property type="project" value="UniProtKB-KW"/>
</dbReference>
<protein>
    <recommendedName>
        <fullName evidence="6">Kinesin-like protein</fullName>
    </recommendedName>
</protein>
<feature type="coiled-coil region" evidence="7">
    <location>
        <begin position="654"/>
        <end position="695"/>
    </location>
</feature>
<dbReference type="InterPro" id="IPR019821">
    <property type="entry name" value="Kinesin_motor_CS"/>
</dbReference>
<evidence type="ECO:0000259" key="8">
    <source>
        <dbReference type="PROSITE" id="PS50067"/>
    </source>
</evidence>